<dbReference type="Proteomes" id="UP000264141">
    <property type="component" value="Unassembled WGS sequence"/>
</dbReference>
<dbReference type="EMBL" id="DPBP01000011">
    <property type="protein sequence ID" value="HCE16777.1"/>
    <property type="molecule type" value="Genomic_DNA"/>
</dbReference>
<accession>A0A3D1JEV8</accession>
<evidence type="ECO:0000313" key="2">
    <source>
        <dbReference type="Proteomes" id="UP000264141"/>
    </source>
</evidence>
<comment type="caution">
    <text evidence="1">The sequence shown here is derived from an EMBL/GenBank/DDBJ whole genome shotgun (WGS) entry which is preliminary data.</text>
</comment>
<evidence type="ECO:0008006" key="3">
    <source>
        <dbReference type="Google" id="ProtNLM"/>
    </source>
</evidence>
<dbReference type="AlphaFoldDB" id="A0A3D1JEV8"/>
<name>A0A3D1JEV8_9CHLR</name>
<dbReference type="Gene3D" id="2.60.120.560">
    <property type="entry name" value="Exo-inulinase, domain 1"/>
    <property type="match status" value="1"/>
</dbReference>
<gene>
    <name evidence="1" type="ORF">DEQ80_02845</name>
</gene>
<dbReference type="STRING" id="229919.GCA_001050195_02797"/>
<proteinExistence type="predicted"/>
<organism evidence="1 2">
    <name type="scientific">Anaerolinea thermolimosa</name>
    <dbReference type="NCBI Taxonomy" id="229919"/>
    <lineage>
        <taxon>Bacteria</taxon>
        <taxon>Bacillati</taxon>
        <taxon>Chloroflexota</taxon>
        <taxon>Anaerolineae</taxon>
        <taxon>Anaerolineales</taxon>
        <taxon>Anaerolineaceae</taxon>
        <taxon>Anaerolinea</taxon>
    </lineage>
</organism>
<dbReference type="OrthoDB" id="2570349at2"/>
<reference evidence="1 2" key="1">
    <citation type="journal article" date="2018" name="Nat. Biotechnol.">
        <title>A standardized bacterial taxonomy based on genome phylogeny substantially revises the tree of life.</title>
        <authorList>
            <person name="Parks D.H."/>
            <person name="Chuvochina M."/>
            <person name="Waite D.W."/>
            <person name="Rinke C."/>
            <person name="Skarshewski A."/>
            <person name="Chaumeil P.A."/>
            <person name="Hugenholtz P."/>
        </authorList>
    </citation>
    <scope>NUCLEOTIDE SEQUENCE [LARGE SCALE GENOMIC DNA]</scope>
    <source>
        <strain evidence="1">UBA8781</strain>
    </source>
</reference>
<sequence length="210" mass="24021">MPDLLILQKRILVDASPVLYDRPLTPESFLEGWEVHNAHWEVHDGAFWGMNPHPAPGVIFTRQGFPGNVLVECTARVLLPSTHDIDVMWNMSWDTEKNQRGPAYVAGVQGWWEGKVGIEKSPEYRLIAAAPCPWFEPEHDYHIQAGSVDGHCFLFVDGVLRLELLDPHPIDSSIHNRIGFEAYQSMICVRDISVRQIIWEPRPLSYPQEF</sequence>
<dbReference type="RefSeq" id="WP_062195125.1">
    <property type="nucleotide sequence ID" value="NZ_DF967965.1"/>
</dbReference>
<evidence type="ECO:0000313" key="1">
    <source>
        <dbReference type="EMBL" id="HCE16777.1"/>
    </source>
</evidence>
<protein>
    <recommendedName>
        <fullName evidence="3">DUF1080 domain-containing protein</fullName>
    </recommendedName>
</protein>